<organism evidence="2 3">
    <name type="scientific">Hamiltosporidium magnivora</name>
    <dbReference type="NCBI Taxonomy" id="148818"/>
    <lineage>
        <taxon>Eukaryota</taxon>
        <taxon>Fungi</taxon>
        <taxon>Fungi incertae sedis</taxon>
        <taxon>Microsporidia</taxon>
        <taxon>Dubosqiidae</taxon>
        <taxon>Hamiltosporidium</taxon>
    </lineage>
</organism>
<proteinExistence type="predicted"/>
<dbReference type="VEuPathDB" id="MicrosporidiaDB:CWI36_0326p0040"/>
<dbReference type="Proteomes" id="UP000293045">
    <property type="component" value="Unassembled WGS sequence"/>
</dbReference>
<comment type="caution">
    <text evidence="2">The sequence shown here is derived from an EMBL/GenBank/DDBJ whole genome shotgun (WGS) entry which is preliminary data.</text>
</comment>
<evidence type="ECO:0000313" key="3">
    <source>
        <dbReference type="Proteomes" id="UP000293045"/>
    </source>
</evidence>
<reference evidence="2 3" key="1">
    <citation type="submission" date="2017-12" db="EMBL/GenBank/DDBJ databases">
        <authorList>
            <person name="Pombert J.-F."/>
            <person name="Haag K.L."/>
            <person name="Ebert D."/>
        </authorList>
    </citation>
    <scope>NUCLEOTIDE SEQUENCE [LARGE SCALE GENOMIC DNA]</scope>
    <source>
        <strain evidence="2">IL-BN-2</strain>
    </source>
</reference>
<name>A0A4Q9LJS7_9MICR</name>
<evidence type="ECO:0000256" key="1">
    <source>
        <dbReference type="SAM" id="MobiDB-lite"/>
    </source>
</evidence>
<dbReference type="AlphaFoldDB" id="A0A4Q9LJS7"/>
<feature type="region of interest" description="Disordered" evidence="1">
    <location>
        <begin position="631"/>
        <end position="651"/>
    </location>
</feature>
<dbReference type="EMBL" id="PIXR01000178">
    <property type="protein sequence ID" value="TBU08478.1"/>
    <property type="molecule type" value="Genomic_DNA"/>
</dbReference>
<sequence>MATQTFDYYDKDFCDSIPEQCENLSTQNHEMESESGSCIDIDELVDREIELQTADNVVSDFRCNNHSVVRPIERSKEFNSLESAETTNSIQLTDKNETDTDLSLSFPTLNRESLNETTKLTDEEIHLPIQKPHESRVPWAQSNNYELKLKRILQQKKYKKISQRRTTGQTISDFDQKRAIKYIKDLHSEVKKDISKIEDENNLLDMSEIRYEYSFRIVFKRKIQALEMKRFKRNEDLACELKFAKSIICHEKKFMKNLRLEEKNLLLSIKFKLKNFEQNILDLKKYHILSEIPFLMYSYNKGSISLKEDCVKSFIGLENQFFFEYNHYIISLRLIFFNILSGIKNFECNKNFYIVISSLIYFYDIGGIRKLPLKRIIYYIQLNILLNRVFLNNFDKKEVEKAIEFYESELSNESGSQTSYTEICFKKFFKGLQDIDLLRKYTEICMSSIIQANLSNTVIDTILFKKLDAIFTKYANKKTYTDTKLEYLKDLFVCETIMTRIHSRIIYEDIKLKKSFYNSSISNFIEKLDDTLRHSGQKVEKEKLRKYDLLANGLSLIYNSSVEIVPYVMTWNSIVTEYHKTYVKRLQTPMNIEAYIKSKVLKKTVETISFDDKMELCLSQMPKKASLSVIEEAETHKQPRTPLKRVDNEED</sequence>
<feature type="non-terminal residue" evidence="2">
    <location>
        <position position="651"/>
    </location>
</feature>
<dbReference type="VEuPathDB" id="MicrosporidiaDB:CWI39_0178p0040"/>
<accession>A0A4Q9LJS7</accession>
<protein>
    <submittedName>
        <fullName evidence="2">Uncharacterized protein</fullName>
    </submittedName>
</protein>
<gene>
    <name evidence="2" type="ORF">CWI39_0178p0040</name>
</gene>
<evidence type="ECO:0000313" key="2">
    <source>
        <dbReference type="EMBL" id="TBU08478.1"/>
    </source>
</evidence>